<dbReference type="Proteomes" id="UP000238176">
    <property type="component" value="Unassembled WGS sequence"/>
</dbReference>
<evidence type="ECO:0000256" key="1">
    <source>
        <dbReference type="SAM" id="Phobius"/>
    </source>
</evidence>
<keyword evidence="1" id="KW-0472">Membrane</keyword>
<keyword evidence="1" id="KW-0812">Transmembrane</keyword>
<sequence length="73" mass="7918">MIEILAQEFGPERDQAMAGPLGAFVTVFLLVTIIFLIRGMNKHVRRSNARFEREAAAAEAATATATEDDAKPA</sequence>
<reference evidence="3 4" key="1">
    <citation type="submission" date="2018-03" db="EMBL/GenBank/DDBJ databases">
        <title>Genomic Encyclopedia of Type Strains, Phase III (KMG-III): the genomes of soil and plant-associated and newly described type strains.</title>
        <authorList>
            <person name="Whitman W."/>
        </authorList>
    </citation>
    <scope>NUCLEOTIDE SEQUENCE [LARGE SCALE GENOMIC DNA]</scope>
    <source>
        <strain evidence="3 4">CGMCC 4.7067</strain>
    </source>
</reference>
<gene>
    <name evidence="3" type="ORF">B0I28_10136</name>
    <name evidence="2" type="ORF">HOQ43_18940</name>
</gene>
<evidence type="ECO:0000313" key="2">
    <source>
        <dbReference type="EMBL" id="NUQ90525.1"/>
    </source>
</evidence>
<evidence type="ECO:0000313" key="3">
    <source>
        <dbReference type="EMBL" id="PRY61713.1"/>
    </source>
</evidence>
<evidence type="ECO:0000313" key="5">
    <source>
        <dbReference type="Proteomes" id="UP000574690"/>
    </source>
</evidence>
<reference evidence="2 5" key="2">
    <citation type="submission" date="2020-05" db="EMBL/GenBank/DDBJ databases">
        <title>DNA-SIP metagenomic assembled genomes.</title>
        <authorList>
            <person name="Yu J."/>
        </authorList>
    </citation>
    <scope>NUCLEOTIDE SEQUENCE [LARGE SCALE GENOMIC DNA]</scope>
    <source>
        <strain evidence="2">Bin5.27</strain>
    </source>
</reference>
<keyword evidence="4" id="KW-1185">Reference proteome</keyword>
<organism evidence="3 4">
    <name type="scientific">Glycomyces artemisiae</name>
    <dbReference type="NCBI Taxonomy" id="1076443"/>
    <lineage>
        <taxon>Bacteria</taxon>
        <taxon>Bacillati</taxon>
        <taxon>Actinomycetota</taxon>
        <taxon>Actinomycetes</taxon>
        <taxon>Glycomycetales</taxon>
        <taxon>Glycomycetaceae</taxon>
        <taxon>Glycomyces</taxon>
    </lineage>
</organism>
<dbReference type="EMBL" id="JABFXE010000793">
    <property type="protein sequence ID" value="NUQ90525.1"/>
    <property type="molecule type" value="Genomic_DNA"/>
</dbReference>
<comment type="caution">
    <text evidence="3">The sequence shown here is derived from an EMBL/GenBank/DDBJ whole genome shotgun (WGS) entry which is preliminary data.</text>
</comment>
<accession>A0A2T0UUX0</accession>
<dbReference type="RefSeq" id="WP_106361818.1">
    <property type="nucleotide sequence ID" value="NZ_PVTJ01000001.1"/>
</dbReference>
<proteinExistence type="predicted"/>
<dbReference type="AlphaFoldDB" id="A0A2T0UUX0"/>
<keyword evidence="1" id="KW-1133">Transmembrane helix</keyword>
<dbReference type="Proteomes" id="UP000574690">
    <property type="component" value="Unassembled WGS sequence"/>
</dbReference>
<dbReference type="EMBL" id="PVTJ01000001">
    <property type="protein sequence ID" value="PRY61713.1"/>
    <property type="molecule type" value="Genomic_DNA"/>
</dbReference>
<feature type="transmembrane region" description="Helical" evidence="1">
    <location>
        <begin position="17"/>
        <end position="37"/>
    </location>
</feature>
<name>A0A2T0UUX0_9ACTN</name>
<protein>
    <submittedName>
        <fullName evidence="3">Uncharacterized protein</fullName>
    </submittedName>
</protein>
<dbReference type="OrthoDB" id="4775389at2"/>
<evidence type="ECO:0000313" key="4">
    <source>
        <dbReference type="Proteomes" id="UP000238176"/>
    </source>
</evidence>